<dbReference type="RefSeq" id="WP_330506785.1">
    <property type="nucleotide sequence ID" value="NZ_JAZDUE010000019.1"/>
</dbReference>
<keyword evidence="2" id="KW-1185">Reference proteome</keyword>
<dbReference type="EMBL" id="JAZDUE010000019">
    <property type="protein sequence ID" value="MEE4025361.1"/>
    <property type="molecule type" value="Genomic_DNA"/>
</dbReference>
<sequence length="42" mass="4890">MKVRDLIDELKKAIDALKTFLEFVTTKSESLARRRTLLPDRA</sequence>
<evidence type="ECO:0000313" key="1">
    <source>
        <dbReference type="EMBL" id="MEE4025361.1"/>
    </source>
</evidence>
<reference evidence="1 2" key="1">
    <citation type="submission" date="2024-01" db="EMBL/GenBank/DDBJ databases">
        <title>Draft genome sequence of Gordonia sp. PKS22-38.</title>
        <authorList>
            <person name="Suphannarot A."/>
            <person name="Mingma R."/>
        </authorList>
    </citation>
    <scope>NUCLEOTIDE SEQUENCE [LARGE SCALE GENOMIC DNA]</scope>
    <source>
        <strain evidence="1 2">PKS22-38</strain>
    </source>
</reference>
<dbReference type="Proteomes" id="UP001335729">
    <property type="component" value="Unassembled WGS sequence"/>
</dbReference>
<organism evidence="1 2">
    <name type="scientific">Gordonia prachuapensis</name>
    <dbReference type="NCBI Taxonomy" id="3115651"/>
    <lineage>
        <taxon>Bacteria</taxon>
        <taxon>Bacillati</taxon>
        <taxon>Actinomycetota</taxon>
        <taxon>Actinomycetes</taxon>
        <taxon>Mycobacteriales</taxon>
        <taxon>Gordoniaceae</taxon>
        <taxon>Gordonia</taxon>
    </lineage>
</organism>
<comment type="caution">
    <text evidence="1">The sequence shown here is derived from an EMBL/GenBank/DDBJ whole genome shotgun (WGS) entry which is preliminary data.</text>
</comment>
<evidence type="ECO:0000313" key="2">
    <source>
        <dbReference type="Proteomes" id="UP001335729"/>
    </source>
</evidence>
<gene>
    <name evidence="1" type="ORF">V1Y59_19910</name>
</gene>
<protein>
    <submittedName>
        <fullName evidence="1">Uncharacterized protein</fullName>
    </submittedName>
</protein>
<proteinExistence type="predicted"/>
<accession>A0ABU7MYX3</accession>
<name>A0ABU7MYX3_9ACTN</name>